<dbReference type="Gene3D" id="2.60.120.10">
    <property type="entry name" value="Jelly Rolls"/>
    <property type="match status" value="1"/>
</dbReference>
<keyword evidence="7" id="KW-0007">Acetylation</keyword>
<evidence type="ECO:0000256" key="2">
    <source>
        <dbReference type="ARBA" id="ARBA00011881"/>
    </source>
</evidence>
<feature type="binding site" evidence="7">
    <location>
        <position position="122"/>
    </location>
    <ligand>
        <name>substrate</name>
    </ligand>
</feature>
<evidence type="ECO:0000256" key="7">
    <source>
        <dbReference type="HAMAP-Rule" id="MF_00313"/>
    </source>
</evidence>
<dbReference type="InterPro" id="IPR015868">
    <property type="entry name" value="Glutaminase"/>
</dbReference>
<dbReference type="Proteomes" id="UP000199417">
    <property type="component" value="Unassembled WGS sequence"/>
</dbReference>
<dbReference type="PROSITE" id="PS50042">
    <property type="entry name" value="CNMP_BINDING_3"/>
    <property type="match status" value="1"/>
</dbReference>
<feature type="domain" description="Cyclic nucleotide-binding" evidence="8">
    <location>
        <begin position="477"/>
        <end position="597"/>
    </location>
</feature>
<sequence length="616" mass="65984">MGRIEDTSPGNVVDRIIHEVYTLCRENRAGELADYIPELAAVEPDEFSLCVATSDGYVYRAGNADTEFTIQSISKPLTYGLALADHGVDAVARKIDVEPSGEPFNEISLDPVTERPRNPMINAGAITSASLIQGADPAERFERLRRCYSLYAGRDLELNQDVYASESRTGHRNRAIGHMLRSFDIVSGDPDEAVDLYFRQCSINVTCRDLALMAATLANNGVNPLTRERALAPDLVERVLSVMTSCGMYDAAGDWITQVGLPAKSGVGGGVLAVLPGQIGIAVHSPRLDSHGNSVRGVQACRELSRTLELHFMHVTRAGRSAIRTSYSVSEVPSRQRRSGAELSTLATYGNRARIYELHGDLLFSGAETAVRAIAERGTDLEALVVDLRRVDDVSAVARRMLDTQHAELAERGCQAAVVDPDGRLGRTASRLGSGAAAGRVFVDLDVALEWCEGVLLDRHCTGERIPASITLAEHPLLTALTDDQFARVSGDLERRTVARGETIVHRGDPAAGIFLILSGQVSHLLPGGDGRTHRITSLSPGMTFGEMTTLIGGTALGDMRADTAVTLALLTPEAFAALTAQAPQLKSALLERLAAGAYAQLDAAVRSVALRGPAM</sequence>
<evidence type="ECO:0000256" key="4">
    <source>
        <dbReference type="ARBA" id="ARBA00022801"/>
    </source>
</evidence>
<organism evidence="10 11">
    <name type="scientific">Rhodococcus tukisamuensis</name>
    <dbReference type="NCBI Taxonomy" id="168276"/>
    <lineage>
        <taxon>Bacteria</taxon>
        <taxon>Bacillati</taxon>
        <taxon>Actinomycetota</taxon>
        <taxon>Actinomycetes</taxon>
        <taxon>Mycobacteriales</taxon>
        <taxon>Nocardiaceae</taxon>
        <taxon>Rhodococcus</taxon>
    </lineage>
</organism>
<dbReference type="EMBL" id="FNAB01000002">
    <property type="protein sequence ID" value="SDC96060.1"/>
    <property type="molecule type" value="Genomic_DNA"/>
</dbReference>
<dbReference type="SUPFAM" id="SSF51206">
    <property type="entry name" value="cAMP-binding domain-like"/>
    <property type="match status" value="1"/>
</dbReference>
<dbReference type="Gene3D" id="3.40.710.10">
    <property type="entry name" value="DD-peptidase/beta-lactamase superfamily"/>
    <property type="match status" value="1"/>
</dbReference>
<dbReference type="GO" id="GO:0004359">
    <property type="term" value="F:glutaminase activity"/>
    <property type="evidence" value="ECO:0007669"/>
    <property type="project" value="UniProtKB-UniRule"/>
</dbReference>
<dbReference type="GO" id="GO:0006537">
    <property type="term" value="P:glutamate biosynthetic process"/>
    <property type="evidence" value="ECO:0007669"/>
    <property type="project" value="TreeGrafter"/>
</dbReference>
<dbReference type="InterPro" id="IPR002645">
    <property type="entry name" value="STAS_dom"/>
</dbReference>
<dbReference type="PANTHER" id="PTHR12544:SF29">
    <property type="entry name" value="GLUTAMINASE"/>
    <property type="match status" value="1"/>
</dbReference>
<feature type="binding site" evidence="7">
    <location>
        <position position="197"/>
    </location>
    <ligand>
        <name>substrate</name>
    </ligand>
</feature>
<dbReference type="SMART" id="SM00100">
    <property type="entry name" value="cNMP"/>
    <property type="match status" value="1"/>
</dbReference>
<dbReference type="STRING" id="168276.SAMN05444580_102218"/>
<feature type="binding site" evidence="7">
    <location>
        <position position="173"/>
    </location>
    <ligand>
        <name>substrate</name>
    </ligand>
</feature>
<keyword evidence="4 7" id="KW-0378">Hydrolase</keyword>
<dbReference type="InterPro" id="IPR012338">
    <property type="entry name" value="Beta-lactam/transpept-like"/>
</dbReference>
<dbReference type="SUPFAM" id="SSF52091">
    <property type="entry name" value="SpoIIaa-like"/>
    <property type="match status" value="1"/>
</dbReference>
<dbReference type="RefSeq" id="WP_072843960.1">
    <property type="nucleotide sequence ID" value="NZ_FNAB01000002.1"/>
</dbReference>
<accession>A0A1G6QUL1</accession>
<comment type="subunit">
    <text evidence="2 7">Homotetramer.</text>
</comment>
<dbReference type="InterPro" id="IPR000595">
    <property type="entry name" value="cNMP-bd_dom"/>
</dbReference>
<dbReference type="Gene3D" id="3.30.750.24">
    <property type="entry name" value="STAS domain"/>
    <property type="match status" value="1"/>
</dbReference>
<proteinExistence type="inferred from homology"/>
<dbReference type="PANTHER" id="PTHR12544">
    <property type="entry name" value="GLUTAMINASE"/>
    <property type="match status" value="1"/>
</dbReference>
<evidence type="ECO:0000259" key="8">
    <source>
        <dbReference type="PROSITE" id="PS50042"/>
    </source>
</evidence>
<dbReference type="PROSITE" id="PS50801">
    <property type="entry name" value="STAS"/>
    <property type="match status" value="1"/>
</dbReference>
<feature type="binding site" evidence="7">
    <location>
        <position position="267"/>
    </location>
    <ligand>
        <name>substrate</name>
    </ligand>
</feature>
<dbReference type="SUPFAM" id="SSF56601">
    <property type="entry name" value="beta-lactamase/transpeptidase-like"/>
    <property type="match status" value="1"/>
</dbReference>
<dbReference type="InterPro" id="IPR014710">
    <property type="entry name" value="RmlC-like_jellyroll"/>
</dbReference>
<feature type="domain" description="STAS" evidence="9">
    <location>
        <begin position="355"/>
        <end position="452"/>
    </location>
</feature>
<evidence type="ECO:0000256" key="3">
    <source>
        <dbReference type="ARBA" id="ARBA00012918"/>
    </source>
</evidence>
<name>A0A1G6QUL1_9NOCA</name>
<dbReference type="AlphaFoldDB" id="A0A1G6QUL1"/>
<comment type="similarity">
    <text evidence="1 7">Belongs to the glutaminase family.</text>
</comment>
<dbReference type="Pfam" id="PF00027">
    <property type="entry name" value="cNMP_binding"/>
    <property type="match status" value="1"/>
</dbReference>
<protein>
    <recommendedName>
        <fullName evidence="6 7">Glutaminase</fullName>
        <ecNumber evidence="3 7">3.5.1.2</ecNumber>
    </recommendedName>
</protein>
<dbReference type="Pfam" id="PF04960">
    <property type="entry name" value="Glutaminase"/>
    <property type="match status" value="1"/>
</dbReference>
<feature type="binding site" evidence="7">
    <location>
        <position position="166"/>
    </location>
    <ligand>
        <name>substrate</name>
    </ligand>
</feature>
<dbReference type="InterPro" id="IPR018490">
    <property type="entry name" value="cNMP-bd_dom_sf"/>
</dbReference>
<evidence type="ECO:0000256" key="5">
    <source>
        <dbReference type="ARBA" id="ARBA00049534"/>
    </source>
</evidence>
<keyword evidence="11" id="KW-1185">Reference proteome</keyword>
<feature type="binding site" evidence="7">
    <location>
        <position position="72"/>
    </location>
    <ligand>
        <name>substrate</name>
    </ligand>
</feature>
<gene>
    <name evidence="7" type="primary">glsA</name>
    <name evidence="10" type="ORF">SAMN05444580_102218</name>
</gene>
<dbReference type="PROSITE" id="PS00888">
    <property type="entry name" value="CNMP_BINDING_1"/>
    <property type="match status" value="1"/>
</dbReference>
<evidence type="ECO:0000256" key="1">
    <source>
        <dbReference type="ARBA" id="ARBA00011076"/>
    </source>
</evidence>
<dbReference type="FunFam" id="3.40.710.10:FF:000005">
    <property type="entry name" value="Glutaminase"/>
    <property type="match status" value="1"/>
</dbReference>
<dbReference type="InterPro" id="IPR018488">
    <property type="entry name" value="cNMP-bd_CS"/>
</dbReference>
<dbReference type="InterPro" id="IPR036513">
    <property type="entry name" value="STAS_dom_sf"/>
</dbReference>
<evidence type="ECO:0000313" key="11">
    <source>
        <dbReference type="Proteomes" id="UP000199417"/>
    </source>
</evidence>
<dbReference type="CDD" id="cd00038">
    <property type="entry name" value="CAP_ED"/>
    <property type="match status" value="1"/>
</dbReference>
<evidence type="ECO:0000313" key="10">
    <source>
        <dbReference type="EMBL" id="SDC96060.1"/>
    </source>
</evidence>
<dbReference type="HAMAP" id="MF_00313">
    <property type="entry name" value="Glutaminase"/>
    <property type="match status" value="1"/>
</dbReference>
<comment type="catalytic activity">
    <reaction evidence="5 7">
        <text>L-glutamine + H2O = L-glutamate + NH4(+)</text>
        <dbReference type="Rhea" id="RHEA:15889"/>
        <dbReference type="ChEBI" id="CHEBI:15377"/>
        <dbReference type="ChEBI" id="CHEBI:28938"/>
        <dbReference type="ChEBI" id="CHEBI:29985"/>
        <dbReference type="ChEBI" id="CHEBI:58359"/>
        <dbReference type="EC" id="3.5.1.2"/>
    </reaction>
</comment>
<dbReference type="EC" id="3.5.1.2" evidence="3 7"/>
<reference evidence="10 11" key="1">
    <citation type="submission" date="2016-10" db="EMBL/GenBank/DDBJ databases">
        <authorList>
            <person name="de Groot N.N."/>
        </authorList>
    </citation>
    <scope>NUCLEOTIDE SEQUENCE [LARGE SCALE GENOMIC DNA]</scope>
    <source>
        <strain evidence="10 11">JCM 11308</strain>
    </source>
</reference>
<dbReference type="NCBIfam" id="TIGR03814">
    <property type="entry name" value="Gln_ase"/>
    <property type="match status" value="1"/>
</dbReference>
<evidence type="ECO:0000256" key="6">
    <source>
        <dbReference type="ARBA" id="ARBA00070405"/>
    </source>
</evidence>
<evidence type="ECO:0000259" key="9">
    <source>
        <dbReference type="PROSITE" id="PS50801"/>
    </source>
</evidence>
<feature type="binding site" evidence="7">
    <location>
        <position position="249"/>
    </location>
    <ligand>
        <name>substrate</name>
    </ligand>
</feature>
<dbReference type="GO" id="GO:0006543">
    <property type="term" value="P:L-glutamine catabolic process"/>
    <property type="evidence" value="ECO:0007669"/>
    <property type="project" value="TreeGrafter"/>
</dbReference>